<dbReference type="AlphaFoldDB" id="T1EDS1"/>
<evidence type="ECO:0000313" key="6">
    <source>
        <dbReference type="EnsemblMetazoa" id="HelroP105246"/>
    </source>
</evidence>
<reference evidence="6" key="3">
    <citation type="submission" date="2015-06" db="UniProtKB">
        <authorList>
            <consortium name="EnsemblMetazoa"/>
        </authorList>
    </citation>
    <scope>IDENTIFICATION</scope>
</reference>
<dbReference type="EMBL" id="AMQM01000109">
    <property type="status" value="NOT_ANNOTATED_CDS"/>
    <property type="molecule type" value="Genomic_DNA"/>
</dbReference>
<feature type="domain" description="SAM" evidence="4">
    <location>
        <begin position="140"/>
        <end position="203"/>
    </location>
</feature>
<dbReference type="InterPro" id="IPR013761">
    <property type="entry name" value="SAM/pointed_sf"/>
</dbReference>
<gene>
    <name evidence="6" type="primary">20194723</name>
    <name evidence="5" type="ORF">HELRODRAFT_105246</name>
</gene>
<dbReference type="SMART" id="SM00454">
    <property type="entry name" value="SAM"/>
    <property type="match status" value="2"/>
</dbReference>
<dbReference type="Pfam" id="PF00536">
    <property type="entry name" value="SAM_1"/>
    <property type="match status" value="2"/>
</dbReference>
<dbReference type="InterPro" id="IPR033635">
    <property type="entry name" value="ANKS1/Caskin"/>
</dbReference>
<dbReference type="PANTHER" id="PTHR24174">
    <property type="entry name" value="ANKYRIN REPEAT AND STERILE ALPHA MOTIF DOMAIN-CONTAINING PROTEIN 1"/>
    <property type="match status" value="1"/>
</dbReference>
<dbReference type="PANTHER" id="PTHR24174:SF16">
    <property type="entry name" value="CASKIN-2"/>
    <property type="match status" value="1"/>
</dbReference>
<dbReference type="OrthoDB" id="5314041at2759"/>
<reference evidence="7" key="1">
    <citation type="submission" date="2012-12" db="EMBL/GenBank/DDBJ databases">
        <authorList>
            <person name="Hellsten U."/>
            <person name="Grimwood J."/>
            <person name="Chapman J.A."/>
            <person name="Shapiro H."/>
            <person name="Aerts A."/>
            <person name="Otillar R.P."/>
            <person name="Terry A.Y."/>
            <person name="Boore J.L."/>
            <person name="Simakov O."/>
            <person name="Marletaz F."/>
            <person name="Cho S.-J."/>
            <person name="Edsinger-Gonzales E."/>
            <person name="Havlak P."/>
            <person name="Kuo D.-H."/>
            <person name="Larsson T."/>
            <person name="Lv J."/>
            <person name="Arendt D."/>
            <person name="Savage R."/>
            <person name="Osoegawa K."/>
            <person name="de Jong P."/>
            <person name="Lindberg D.R."/>
            <person name="Seaver E.C."/>
            <person name="Weisblat D.A."/>
            <person name="Putnam N.H."/>
            <person name="Grigoriev I.V."/>
            <person name="Rokhsar D.S."/>
        </authorList>
    </citation>
    <scope>NUCLEOTIDE SEQUENCE</scope>
</reference>
<dbReference type="GO" id="GO:0007409">
    <property type="term" value="P:axonogenesis"/>
    <property type="evidence" value="ECO:0000318"/>
    <property type="project" value="GO_Central"/>
</dbReference>
<dbReference type="GeneID" id="20194723"/>
<reference evidence="5 7" key="2">
    <citation type="journal article" date="2013" name="Nature">
        <title>Insights into bilaterian evolution from three spiralian genomes.</title>
        <authorList>
            <person name="Simakov O."/>
            <person name="Marletaz F."/>
            <person name="Cho S.J."/>
            <person name="Edsinger-Gonzales E."/>
            <person name="Havlak P."/>
            <person name="Hellsten U."/>
            <person name="Kuo D.H."/>
            <person name="Larsson T."/>
            <person name="Lv J."/>
            <person name="Arendt D."/>
            <person name="Savage R."/>
            <person name="Osoegawa K."/>
            <person name="de Jong P."/>
            <person name="Grimwood J."/>
            <person name="Chapman J.A."/>
            <person name="Shapiro H."/>
            <person name="Aerts A."/>
            <person name="Otillar R.P."/>
            <person name="Terry A.Y."/>
            <person name="Boore J.L."/>
            <person name="Grigoriev I.V."/>
            <person name="Lindberg D.R."/>
            <person name="Seaver E.C."/>
            <person name="Weisblat D.A."/>
            <person name="Putnam N.H."/>
            <person name="Rokhsar D.S."/>
        </authorList>
    </citation>
    <scope>NUCLEOTIDE SEQUENCE</scope>
</reference>
<keyword evidence="2" id="KW-0040">ANK repeat</keyword>
<dbReference type="GO" id="GO:0007185">
    <property type="term" value="P:cell surface receptor protein tyrosine phosphatase signaling pathway"/>
    <property type="evidence" value="ECO:0000318"/>
    <property type="project" value="GO_Central"/>
</dbReference>
<dbReference type="RefSeq" id="XP_009008959.1">
    <property type="nucleotide sequence ID" value="XM_009010711.1"/>
</dbReference>
<sequence length="370" mass="41338">MFPPSTTCPKPTTSTRRTTPATERSPSNSSSSSNRSSIASSNSSGYCSAGVLLQHPFHQFHHQPPPLAATTSSVHPSAVRRTSNQSNASGTSTSPSAQRLALQSLKSPDVSVNGGCVNEETDENAAQEHGTADLYQQGRKEAELLYKWLESINQTDCFHLFLQSGYDMHTVSRMTPEDLTAIGITFPSVRKRLAIEISRLQIPDGIPNFWPSSVQEWLQYIHLQCYYDTLMKENYTNLEKVMEITWEDLEDIGIKQLGHQKKIILAIDKLKKIHASKIISSSYSSTTTPFPNNLFQLENSMQSFRKNSPLACHELIVEQIDAKNRNKEKKLPITLRSPEIVHLKSIEIPAPEIVAIQVCLLPNHINNFVI</sequence>
<dbReference type="Proteomes" id="UP000015101">
    <property type="component" value="Unassembled WGS sequence"/>
</dbReference>
<dbReference type="STRING" id="6412.T1EDS1"/>
<feature type="compositionally biased region" description="Polar residues" evidence="3">
    <location>
        <begin position="69"/>
        <end position="97"/>
    </location>
</feature>
<proteinExistence type="predicted"/>
<organism evidence="6 7">
    <name type="scientific">Helobdella robusta</name>
    <name type="common">Californian leech</name>
    <dbReference type="NCBI Taxonomy" id="6412"/>
    <lineage>
        <taxon>Eukaryota</taxon>
        <taxon>Metazoa</taxon>
        <taxon>Spiralia</taxon>
        <taxon>Lophotrochozoa</taxon>
        <taxon>Annelida</taxon>
        <taxon>Clitellata</taxon>
        <taxon>Hirudinea</taxon>
        <taxon>Rhynchobdellida</taxon>
        <taxon>Glossiphoniidae</taxon>
        <taxon>Helobdella</taxon>
    </lineage>
</organism>
<dbReference type="GO" id="GO:0005925">
    <property type="term" value="C:focal adhesion"/>
    <property type="evidence" value="ECO:0000318"/>
    <property type="project" value="GO_Central"/>
</dbReference>
<dbReference type="GO" id="GO:0035591">
    <property type="term" value="F:signaling adaptor activity"/>
    <property type="evidence" value="ECO:0000318"/>
    <property type="project" value="GO_Central"/>
</dbReference>
<dbReference type="Gene3D" id="1.10.150.50">
    <property type="entry name" value="Transcription Factor, Ets-1"/>
    <property type="match status" value="2"/>
</dbReference>
<dbReference type="HOGENOM" id="CLU_748583_0_0_1"/>
<name>T1EDS1_HELRO</name>
<dbReference type="SUPFAM" id="SSF47769">
    <property type="entry name" value="SAM/Pointed domain"/>
    <property type="match status" value="2"/>
</dbReference>
<dbReference type="eggNOG" id="KOG4384">
    <property type="taxonomic scope" value="Eukaryota"/>
</dbReference>
<evidence type="ECO:0000256" key="1">
    <source>
        <dbReference type="ARBA" id="ARBA00022737"/>
    </source>
</evidence>
<evidence type="ECO:0000256" key="3">
    <source>
        <dbReference type="SAM" id="MobiDB-lite"/>
    </source>
</evidence>
<dbReference type="KEGG" id="hro:HELRODRAFT_105246"/>
<keyword evidence="7" id="KW-1185">Reference proteome</keyword>
<evidence type="ECO:0000313" key="5">
    <source>
        <dbReference type="EMBL" id="ESO12239.1"/>
    </source>
</evidence>
<dbReference type="CTD" id="20194723"/>
<keyword evidence="1" id="KW-0677">Repeat</keyword>
<feature type="region of interest" description="Disordered" evidence="3">
    <location>
        <begin position="59"/>
        <end position="98"/>
    </location>
</feature>
<feature type="region of interest" description="Disordered" evidence="3">
    <location>
        <begin position="1"/>
        <end position="41"/>
    </location>
</feature>
<dbReference type="GO" id="GO:0030424">
    <property type="term" value="C:axon"/>
    <property type="evidence" value="ECO:0000318"/>
    <property type="project" value="GO_Central"/>
</dbReference>
<dbReference type="GO" id="GO:0019903">
    <property type="term" value="F:protein phosphatase binding"/>
    <property type="evidence" value="ECO:0000318"/>
    <property type="project" value="GO_Central"/>
</dbReference>
<dbReference type="PROSITE" id="PS50105">
    <property type="entry name" value="SAM_DOMAIN"/>
    <property type="match status" value="2"/>
</dbReference>
<evidence type="ECO:0000313" key="7">
    <source>
        <dbReference type="Proteomes" id="UP000015101"/>
    </source>
</evidence>
<dbReference type="EnsemblMetazoa" id="HelroT105246">
    <property type="protein sequence ID" value="HelroP105246"/>
    <property type="gene ID" value="HelroG105246"/>
</dbReference>
<evidence type="ECO:0000256" key="2">
    <source>
        <dbReference type="ARBA" id="ARBA00023043"/>
    </source>
</evidence>
<feature type="domain" description="SAM" evidence="4">
    <location>
        <begin position="209"/>
        <end position="273"/>
    </location>
</feature>
<dbReference type="EMBL" id="KB095811">
    <property type="protein sequence ID" value="ESO12239.1"/>
    <property type="molecule type" value="Genomic_DNA"/>
</dbReference>
<dbReference type="InterPro" id="IPR001660">
    <property type="entry name" value="SAM"/>
</dbReference>
<accession>T1EDS1</accession>
<protein>
    <recommendedName>
        <fullName evidence="4">SAM domain-containing protein</fullName>
    </recommendedName>
</protein>
<dbReference type="InParanoid" id="T1EDS1"/>
<evidence type="ECO:0000259" key="4">
    <source>
        <dbReference type="PROSITE" id="PS50105"/>
    </source>
</evidence>